<evidence type="ECO:0000313" key="2">
    <source>
        <dbReference type="Proteomes" id="UP001627154"/>
    </source>
</evidence>
<keyword evidence="2" id="KW-1185">Reference proteome</keyword>
<dbReference type="EMBL" id="JBJJXI010000096">
    <property type="protein sequence ID" value="KAL3393591.1"/>
    <property type="molecule type" value="Genomic_DNA"/>
</dbReference>
<dbReference type="Proteomes" id="UP001627154">
    <property type="component" value="Unassembled WGS sequence"/>
</dbReference>
<gene>
    <name evidence="1" type="ORF">TKK_011871</name>
</gene>
<accession>A0ABD2WKX7</accession>
<name>A0ABD2WKX7_9HYME</name>
<sequence>MFRLYGHQQQQQQHQQYCSMSGNSNGEVYIVPTPRCEQAKAHCIHQDARARRRSLDGCSFKSASVCCRKVFYMLKLENEANFGSYTRIRTRILAGAFLSFAGFNSGSSSKFLYSTPKF</sequence>
<dbReference type="AlphaFoldDB" id="A0ABD2WKX7"/>
<protein>
    <submittedName>
        <fullName evidence="1">Uncharacterized protein</fullName>
    </submittedName>
</protein>
<evidence type="ECO:0000313" key="1">
    <source>
        <dbReference type="EMBL" id="KAL3393591.1"/>
    </source>
</evidence>
<proteinExistence type="predicted"/>
<reference evidence="1 2" key="1">
    <citation type="journal article" date="2024" name="bioRxiv">
        <title>A reference genome for Trichogramma kaykai: A tiny desert-dwelling parasitoid wasp with competing sex-ratio distorters.</title>
        <authorList>
            <person name="Culotta J."/>
            <person name="Lindsey A.R."/>
        </authorList>
    </citation>
    <scope>NUCLEOTIDE SEQUENCE [LARGE SCALE GENOMIC DNA]</scope>
    <source>
        <strain evidence="1 2">KSX58</strain>
    </source>
</reference>
<comment type="caution">
    <text evidence="1">The sequence shown here is derived from an EMBL/GenBank/DDBJ whole genome shotgun (WGS) entry which is preliminary data.</text>
</comment>
<organism evidence="1 2">
    <name type="scientific">Trichogramma kaykai</name>
    <dbReference type="NCBI Taxonomy" id="54128"/>
    <lineage>
        <taxon>Eukaryota</taxon>
        <taxon>Metazoa</taxon>
        <taxon>Ecdysozoa</taxon>
        <taxon>Arthropoda</taxon>
        <taxon>Hexapoda</taxon>
        <taxon>Insecta</taxon>
        <taxon>Pterygota</taxon>
        <taxon>Neoptera</taxon>
        <taxon>Endopterygota</taxon>
        <taxon>Hymenoptera</taxon>
        <taxon>Apocrita</taxon>
        <taxon>Proctotrupomorpha</taxon>
        <taxon>Chalcidoidea</taxon>
        <taxon>Trichogrammatidae</taxon>
        <taxon>Trichogramma</taxon>
    </lineage>
</organism>